<reference evidence="2" key="1">
    <citation type="submission" date="2023-11" db="EMBL/GenBank/DDBJ databases">
        <title>Genome assemblies of two species of porcelain crab, Petrolisthes cinctipes and Petrolisthes manimaculis (Anomura: Porcellanidae).</title>
        <authorList>
            <person name="Angst P."/>
        </authorList>
    </citation>
    <scope>NUCLEOTIDE SEQUENCE</scope>
    <source>
        <strain evidence="2">PB745_02</strain>
        <tissue evidence="2">Gill</tissue>
    </source>
</reference>
<evidence type="ECO:0000313" key="3">
    <source>
        <dbReference type="Proteomes" id="UP001292094"/>
    </source>
</evidence>
<gene>
    <name evidence="2" type="ORF">Pmani_020996</name>
</gene>
<sequence length="74" mass="7812">MALSSPLLPPLLSPISPNLPKSPPLLSSLPSIHLHTHPPNQTTTTTTQIKTTTTNPTTQIKTTTTGTTHPSPLL</sequence>
<accession>A0AAE1PF31</accession>
<keyword evidence="3" id="KW-1185">Reference proteome</keyword>
<evidence type="ECO:0000256" key="1">
    <source>
        <dbReference type="SAM" id="MobiDB-lite"/>
    </source>
</evidence>
<organism evidence="2 3">
    <name type="scientific">Petrolisthes manimaculis</name>
    <dbReference type="NCBI Taxonomy" id="1843537"/>
    <lineage>
        <taxon>Eukaryota</taxon>
        <taxon>Metazoa</taxon>
        <taxon>Ecdysozoa</taxon>
        <taxon>Arthropoda</taxon>
        <taxon>Crustacea</taxon>
        <taxon>Multicrustacea</taxon>
        <taxon>Malacostraca</taxon>
        <taxon>Eumalacostraca</taxon>
        <taxon>Eucarida</taxon>
        <taxon>Decapoda</taxon>
        <taxon>Pleocyemata</taxon>
        <taxon>Anomura</taxon>
        <taxon>Galatheoidea</taxon>
        <taxon>Porcellanidae</taxon>
        <taxon>Petrolisthes</taxon>
    </lineage>
</organism>
<dbReference type="Proteomes" id="UP001292094">
    <property type="component" value="Unassembled WGS sequence"/>
</dbReference>
<protein>
    <submittedName>
        <fullName evidence="2">Uncharacterized protein</fullName>
    </submittedName>
</protein>
<feature type="region of interest" description="Disordered" evidence="1">
    <location>
        <begin position="1"/>
        <end position="74"/>
    </location>
</feature>
<dbReference type="EMBL" id="JAWZYT010002021">
    <property type="protein sequence ID" value="KAK4307228.1"/>
    <property type="molecule type" value="Genomic_DNA"/>
</dbReference>
<proteinExistence type="predicted"/>
<dbReference type="AlphaFoldDB" id="A0AAE1PF31"/>
<feature type="compositionally biased region" description="Low complexity" evidence="1">
    <location>
        <begin position="13"/>
        <end position="74"/>
    </location>
</feature>
<comment type="caution">
    <text evidence="2">The sequence shown here is derived from an EMBL/GenBank/DDBJ whole genome shotgun (WGS) entry which is preliminary data.</text>
</comment>
<evidence type="ECO:0000313" key="2">
    <source>
        <dbReference type="EMBL" id="KAK4307228.1"/>
    </source>
</evidence>
<name>A0AAE1PF31_9EUCA</name>